<feature type="region of interest" description="Disordered" evidence="1">
    <location>
        <begin position="123"/>
        <end position="143"/>
    </location>
</feature>
<evidence type="ECO:0000256" key="1">
    <source>
        <dbReference type="SAM" id="MobiDB-lite"/>
    </source>
</evidence>
<dbReference type="Proteomes" id="UP000636800">
    <property type="component" value="Chromosome 5"/>
</dbReference>
<organism evidence="2 3">
    <name type="scientific">Vanilla planifolia</name>
    <name type="common">Vanilla</name>
    <dbReference type="NCBI Taxonomy" id="51239"/>
    <lineage>
        <taxon>Eukaryota</taxon>
        <taxon>Viridiplantae</taxon>
        <taxon>Streptophyta</taxon>
        <taxon>Embryophyta</taxon>
        <taxon>Tracheophyta</taxon>
        <taxon>Spermatophyta</taxon>
        <taxon>Magnoliopsida</taxon>
        <taxon>Liliopsida</taxon>
        <taxon>Asparagales</taxon>
        <taxon>Orchidaceae</taxon>
        <taxon>Vanilloideae</taxon>
        <taxon>Vanilleae</taxon>
        <taxon>Vanilla</taxon>
    </lineage>
</organism>
<sequence length="161" mass="18508">MNHKNSGLFMPMSSILYDASWCKGLWVFLDHECPSFGYLNYQGFLKVLKAAKFKRTRGAKTARKTLFLPPGSLRRLRRRPPTPPNLTRVRPTKQTRTRSPGYRHCLNRASDTLSANAGLKTRRLKKKQPTERNYQPKSTTTKFRKAENEGALPQVSMLLEV</sequence>
<proteinExistence type="predicted"/>
<protein>
    <submittedName>
        <fullName evidence="2">Uncharacterized protein</fullName>
    </submittedName>
</protein>
<gene>
    <name evidence="2" type="ORF">HPP92_010658</name>
</gene>
<feature type="region of interest" description="Disordered" evidence="1">
    <location>
        <begin position="73"/>
        <end position="100"/>
    </location>
</feature>
<dbReference type="OrthoDB" id="5348404at2759"/>
<feature type="compositionally biased region" description="Polar residues" evidence="1">
    <location>
        <begin position="131"/>
        <end position="141"/>
    </location>
</feature>
<name>A0A835V124_VANPL</name>
<dbReference type="EMBL" id="JADCNL010000005">
    <property type="protein sequence ID" value="KAG0479800.1"/>
    <property type="molecule type" value="Genomic_DNA"/>
</dbReference>
<keyword evidence="3" id="KW-1185">Reference proteome</keyword>
<evidence type="ECO:0000313" key="3">
    <source>
        <dbReference type="Proteomes" id="UP000636800"/>
    </source>
</evidence>
<evidence type="ECO:0000313" key="2">
    <source>
        <dbReference type="EMBL" id="KAG0479800.1"/>
    </source>
</evidence>
<accession>A0A835V124</accession>
<reference evidence="2 3" key="1">
    <citation type="journal article" date="2020" name="Nat. Food">
        <title>A phased Vanilla planifolia genome enables genetic improvement of flavour and production.</title>
        <authorList>
            <person name="Hasing T."/>
            <person name="Tang H."/>
            <person name="Brym M."/>
            <person name="Khazi F."/>
            <person name="Huang T."/>
            <person name="Chambers A.H."/>
        </authorList>
    </citation>
    <scope>NUCLEOTIDE SEQUENCE [LARGE SCALE GENOMIC DNA]</scope>
    <source>
        <tissue evidence="2">Leaf</tissue>
    </source>
</reference>
<comment type="caution">
    <text evidence="2">The sequence shown here is derived from an EMBL/GenBank/DDBJ whole genome shotgun (WGS) entry which is preliminary data.</text>
</comment>
<dbReference type="AlphaFoldDB" id="A0A835V124"/>